<protein>
    <submittedName>
        <fullName evidence="5">L-arabinolactonase</fullName>
    </submittedName>
</protein>
<evidence type="ECO:0000259" key="4">
    <source>
        <dbReference type="Pfam" id="PF08450"/>
    </source>
</evidence>
<proteinExistence type="inferred from homology"/>
<feature type="binding site" evidence="3">
    <location>
        <position position="119"/>
    </location>
    <ligand>
        <name>substrate</name>
    </ligand>
</feature>
<evidence type="ECO:0000256" key="3">
    <source>
        <dbReference type="PIRSR" id="PIRSR605511-2"/>
    </source>
</evidence>
<comment type="similarity">
    <text evidence="1">Belongs to the SMP-30/CGR1 family.</text>
</comment>
<evidence type="ECO:0000313" key="5">
    <source>
        <dbReference type="EMBL" id="CDZ77345.1"/>
    </source>
</evidence>
<keyword evidence="6" id="KW-1185">Reference proteome</keyword>
<dbReference type="InterPro" id="IPR013658">
    <property type="entry name" value="SGL"/>
</dbReference>
<accession>A0A078KSB2</accession>
<feature type="active site" description="Proton donor/acceptor" evidence="2">
    <location>
        <position position="197"/>
    </location>
</feature>
<keyword evidence="3" id="KW-0479">Metal-binding</keyword>
<dbReference type="eggNOG" id="COG3386">
    <property type="taxonomic scope" value="Bacteria"/>
</dbReference>
<dbReference type="GO" id="GO:0004341">
    <property type="term" value="F:gluconolactonase activity"/>
    <property type="evidence" value="ECO:0007669"/>
    <property type="project" value="TreeGrafter"/>
</dbReference>
<feature type="binding site" evidence="3">
    <location>
        <position position="147"/>
    </location>
    <ligand>
        <name>a divalent metal cation</name>
        <dbReference type="ChEBI" id="CHEBI:60240"/>
    </ligand>
</feature>
<sequence length="291" mass="32688">MKTIDPIVINSQATLGESPIWSVQEGILYWLDCLLPGIYCFNPLTGENKLIQLDQIVTSLALYSQDRLLVTVENGYAFANLTTGKLEGFANPYPKLDVIFNDGKCDRKGRFWSGTAAKDWISPLGMLFRLVDDLSFKPMDKNFILSNGIGFSPDDSYMYFIDSLAYKSYRYRFDLEKGTITNRTDFINFPREEGIPDGMTVDAEGFLWIALWDGWCVNRYSPQGEKVGSIKLPVPRPTSLAFGNKDLRTLYITSARMGLSDEQLLQSPLSGNLFAVQTAFQGLAEPAFITQ</sequence>
<feature type="domain" description="SMP-30/Gluconolactonase/LRE-like region" evidence="4">
    <location>
        <begin position="15"/>
        <end position="256"/>
    </location>
</feature>
<feature type="binding site" evidence="3">
    <location>
        <position position="101"/>
    </location>
    <ligand>
        <name>substrate</name>
    </ligand>
</feature>
<gene>
    <name evidence="5" type="primary">araB</name>
    <name evidence="5" type="ORF">BN59_01628</name>
</gene>
<organism evidence="5 6">
    <name type="scientific">Legionella massiliensis</name>
    <dbReference type="NCBI Taxonomy" id="1034943"/>
    <lineage>
        <taxon>Bacteria</taxon>
        <taxon>Pseudomonadati</taxon>
        <taxon>Pseudomonadota</taxon>
        <taxon>Gammaproteobacteria</taxon>
        <taxon>Legionellales</taxon>
        <taxon>Legionellaceae</taxon>
        <taxon>Legionella</taxon>
    </lineage>
</organism>
<feature type="binding site" evidence="3">
    <location>
        <position position="17"/>
    </location>
    <ligand>
        <name>a divalent metal cation</name>
        <dbReference type="ChEBI" id="CHEBI:60240"/>
    </ligand>
</feature>
<dbReference type="OrthoDB" id="9775406at2"/>
<dbReference type="PRINTS" id="PR01790">
    <property type="entry name" value="SMP30FAMILY"/>
</dbReference>
<comment type="cofactor">
    <cofactor evidence="3">
        <name>Zn(2+)</name>
        <dbReference type="ChEBI" id="CHEBI:29105"/>
    </cofactor>
    <text evidence="3">Binds 1 divalent metal cation per subunit.</text>
</comment>
<dbReference type="STRING" id="1034943.BN59_01628"/>
<reference evidence="5 6" key="1">
    <citation type="submission" date="2014-06" db="EMBL/GenBank/DDBJ databases">
        <authorList>
            <person name="Urmite Genomes Urmite Genomes"/>
        </authorList>
    </citation>
    <scope>NUCLEOTIDE SEQUENCE [LARGE SCALE GENOMIC DNA]</scope>
</reference>
<dbReference type="SUPFAM" id="SSF63829">
    <property type="entry name" value="Calcium-dependent phosphotriesterase"/>
    <property type="match status" value="1"/>
</dbReference>
<dbReference type="RefSeq" id="WP_043873898.1">
    <property type="nucleotide sequence ID" value="NZ_CCVW01000002.1"/>
</dbReference>
<dbReference type="PANTHER" id="PTHR10907:SF47">
    <property type="entry name" value="REGUCALCIN"/>
    <property type="match status" value="1"/>
</dbReference>
<dbReference type="GO" id="GO:0005509">
    <property type="term" value="F:calcium ion binding"/>
    <property type="evidence" value="ECO:0007669"/>
    <property type="project" value="TreeGrafter"/>
</dbReference>
<dbReference type="EMBL" id="CCSB01000002">
    <property type="protein sequence ID" value="CDZ77345.1"/>
    <property type="molecule type" value="Genomic_DNA"/>
</dbReference>
<dbReference type="Proteomes" id="UP000044071">
    <property type="component" value="Unassembled WGS sequence"/>
</dbReference>
<name>A0A078KSB2_9GAMM</name>
<evidence type="ECO:0000313" key="6">
    <source>
        <dbReference type="Proteomes" id="UP000044071"/>
    </source>
</evidence>
<dbReference type="Pfam" id="PF08450">
    <property type="entry name" value="SGL"/>
    <property type="match status" value="1"/>
</dbReference>
<dbReference type="GO" id="GO:0019853">
    <property type="term" value="P:L-ascorbic acid biosynthetic process"/>
    <property type="evidence" value="ECO:0007669"/>
    <property type="project" value="TreeGrafter"/>
</dbReference>
<dbReference type="InterPro" id="IPR011042">
    <property type="entry name" value="6-blade_b-propeller_TolB-like"/>
</dbReference>
<keyword evidence="3" id="KW-0862">Zinc</keyword>
<evidence type="ECO:0000256" key="1">
    <source>
        <dbReference type="ARBA" id="ARBA00008853"/>
    </source>
</evidence>
<dbReference type="AlphaFoldDB" id="A0A078KSB2"/>
<dbReference type="InterPro" id="IPR005511">
    <property type="entry name" value="SMP-30"/>
</dbReference>
<evidence type="ECO:0000256" key="2">
    <source>
        <dbReference type="PIRSR" id="PIRSR605511-1"/>
    </source>
</evidence>
<dbReference type="PANTHER" id="PTHR10907">
    <property type="entry name" value="REGUCALCIN"/>
    <property type="match status" value="1"/>
</dbReference>
<feature type="binding site" evidence="3">
    <location>
        <position position="197"/>
    </location>
    <ligand>
        <name>a divalent metal cation</name>
        <dbReference type="ChEBI" id="CHEBI:60240"/>
    </ligand>
</feature>
<dbReference type="Gene3D" id="2.120.10.30">
    <property type="entry name" value="TolB, C-terminal domain"/>
    <property type="match status" value="1"/>
</dbReference>